<organism evidence="1">
    <name type="scientific">uncultured Woeseiaceae bacterium</name>
    <dbReference type="NCBI Taxonomy" id="1983305"/>
    <lineage>
        <taxon>Bacteria</taxon>
        <taxon>Pseudomonadati</taxon>
        <taxon>Pseudomonadota</taxon>
        <taxon>Gammaproteobacteria</taxon>
        <taxon>Woeseiales</taxon>
        <taxon>Woeseiaceae</taxon>
        <taxon>environmental samples</taxon>
    </lineage>
</organism>
<dbReference type="AlphaFoldDB" id="A0A7D9D2M8"/>
<gene>
    <name evidence="1" type="ORF">JTBM06_V1_690006</name>
</gene>
<protein>
    <submittedName>
        <fullName evidence="1">Uncharacterized protein</fullName>
    </submittedName>
</protein>
<name>A0A7D9D2M8_9GAMM</name>
<proteinExistence type="predicted"/>
<accession>A0A7D9D2M8</accession>
<evidence type="ECO:0000313" key="1">
    <source>
        <dbReference type="EMBL" id="VUX56364.1"/>
    </source>
</evidence>
<dbReference type="EMBL" id="LR633967">
    <property type="protein sequence ID" value="VUX56364.1"/>
    <property type="molecule type" value="Genomic_DNA"/>
</dbReference>
<sequence length="54" mass="6255">MVRSDMKVLVPLFNYCGKIGAIQYLDEVWLNPLLAASKMRRRMTITAPERWQSG</sequence>
<reference evidence="1" key="1">
    <citation type="submission" date="2019-07" db="EMBL/GenBank/DDBJ databases">
        <authorList>
            <person name="Weber M."/>
            <person name="Kostadinov I."/>
            <person name="Kostadinov D I."/>
        </authorList>
    </citation>
    <scope>NUCLEOTIDE SEQUENCE</scope>
    <source>
        <strain evidence="1">Gfbio:sag-sample-m06:053724c1-46a9-4a36-b237-ea2bf867836b</strain>
    </source>
</reference>